<feature type="binding site" evidence="12">
    <location>
        <position position="152"/>
    </location>
    <ligand>
        <name>Mn(2+)</name>
        <dbReference type="ChEBI" id="CHEBI:29035"/>
    </ligand>
</feature>
<dbReference type="PRINTS" id="PR00325">
    <property type="entry name" value="GERMIN"/>
</dbReference>
<reference evidence="16" key="1">
    <citation type="submission" date="2020-05" db="EMBL/GenBank/DDBJ databases">
        <title>WGS assembly of Panicum virgatum.</title>
        <authorList>
            <person name="Lovell J.T."/>
            <person name="Jenkins J."/>
            <person name="Shu S."/>
            <person name="Juenger T.E."/>
            <person name="Schmutz J."/>
        </authorList>
    </citation>
    <scope>NUCLEOTIDE SEQUENCE</scope>
    <source>
        <strain evidence="16">AP13</strain>
    </source>
</reference>
<dbReference type="InterPro" id="IPR019780">
    <property type="entry name" value="Germin_Mn-BS"/>
</dbReference>
<comment type="subunit">
    <text evidence="4">Oligomer (believed to be a pentamer but probably hexamer).</text>
</comment>
<evidence type="ECO:0000256" key="11">
    <source>
        <dbReference type="PIRSR" id="PIRSR601929-1"/>
    </source>
</evidence>
<evidence type="ECO:0000256" key="1">
    <source>
        <dbReference type="ARBA" id="ARBA00003629"/>
    </source>
</evidence>
<evidence type="ECO:0000256" key="5">
    <source>
        <dbReference type="ARBA" id="ARBA00022523"/>
    </source>
</evidence>
<evidence type="ECO:0000256" key="7">
    <source>
        <dbReference type="ARBA" id="ARBA00022723"/>
    </source>
</evidence>
<organism evidence="16 17">
    <name type="scientific">Panicum virgatum</name>
    <name type="common">Blackwell switchgrass</name>
    <dbReference type="NCBI Taxonomy" id="38727"/>
    <lineage>
        <taxon>Eukaryota</taxon>
        <taxon>Viridiplantae</taxon>
        <taxon>Streptophyta</taxon>
        <taxon>Embryophyta</taxon>
        <taxon>Tracheophyta</taxon>
        <taxon>Spermatophyta</taxon>
        <taxon>Magnoliopsida</taxon>
        <taxon>Liliopsida</taxon>
        <taxon>Poales</taxon>
        <taxon>Poaceae</taxon>
        <taxon>PACMAD clade</taxon>
        <taxon>Panicoideae</taxon>
        <taxon>Panicodae</taxon>
        <taxon>Paniceae</taxon>
        <taxon>Panicinae</taxon>
        <taxon>Panicum</taxon>
        <taxon>Panicum sect. Hiantes</taxon>
    </lineage>
</organism>
<keyword evidence="17" id="KW-1185">Reference proteome</keyword>
<dbReference type="InterPro" id="IPR011051">
    <property type="entry name" value="RmlC_Cupin_sf"/>
</dbReference>
<protein>
    <recommendedName>
        <fullName evidence="14">Germin-like protein</fullName>
    </recommendedName>
</protein>
<keyword evidence="6 14" id="KW-0964">Secreted</keyword>
<evidence type="ECO:0000256" key="13">
    <source>
        <dbReference type="PIRSR" id="PIRSR601929-3"/>
    </source>
</evidence>
<evidence type="ECO:0000256" key="4">
    <source>
        <dbReference type="ARBA" id="ARBA00011268"/>
    </source>
</evidence>
<evidence type="ECO:0000313" key="16">
    <source>
        <dbReference type="EMBL" id="KAG2561802.1"/>
    </source>
</evidence>
<feature type="binding site" evidence="11">
    <location>
        <position position="112"/>
    </location>
    <ligand>
        <name>oxalate</name>
        <dbReference type="ChEBI" id="CHEBI:30623"/>
    </ligand>
</feature>
<evidence type="ECO:0000256" key="10">
    <source>
        <dbReference type="ARBA" id="ARBA00023211"/>
    </source>
</evidence>
<keyword evidence="10 11" id="KW-0464">Manganese</keyword>
<comment type="subcellular location">
    <subcellularLocation>
        <location evidence="2 14">Secreted</location>
        <location evidence="2 14">Extracellular space</location>
        <location evidence="2 14">Apoplast</location>
    </subcellularLocation>
</comment>
<evidence type="ECO:0000313" key="17">
    <source>
        <dbReference type="Proteomes" id="UP000823388"/>
    </source>
</evidence>
<accession>A0A8T0PNI6</accession>
<dbReference type="Pfam" id="PF00190">
    <property type="entry name" value="Cupin_1"/>
    <property type="match status" value="1"/>
</dbReference>
<dbReference type="Gene3D" id="2.60.120.10">
    <property type="entry name" value="Jelly Rolls"/>
    <property type="match status" value="1"/>
</dbReference>
<feature type="disulfide bond" evidence="13">
    <location>
        <begin position="28"/>
        <end position="43"/>
    </location>
</feature>
<dbReference type="PROSITE" id="PS00725">
    <property type="entry name" value="GERMIN"/>
    <property type="match status" value="1"/>
</dbReference>
<evidence type="ECO:0000256" key="9">
    <source>
        <dbReference type="ARBA" id="ARBA00023157"/>
    </source>
</evidence>
<feature type="binding site" evidence="12">
    <location>
        <position position="105"/>
    </location>
    <ligand>
        <name>Mn(2+)</name>
        <dbReference type="ChEBI" id="CHEBI:29035"/>
    </ligand>
</feature>
<evidence type="ECO:0000256" key="12">
    <source>
        <dbReference type="PIRSR" id="PIRSR601929-2"/>
    </source>
</evidence>
<comment type="caution">
    <text evidence="16">The sequence shown here is derived from an EMBL/GenBank/DDBJ whole genome shotgun (WGS) entry which is preliminary data.</text>
</comment>
<dbReference type="SMART" id="SM00835">
    <property type="entry name" value="Cupin_1"/>
    <property type="match status" value="1"/>
</dbReference>
<dbReference type="AlphaFoldDB" id="A0A8T0PNI6"/>
<evidence type="ECO:0000256" key="2">
    <source>
        <dbReference type="ARBA" id="ARBA00004271"/>
    </source>
</evidence>
<gene>
    <name evidence="16" type="ORF">PVAP13_8KG224300</name>
</gene>
<feature type="domain" description="Cupin type-1" evidence="15">
    <location>
        <begin position="57"/>
        <end position="213"/>
    </location>
</feature>
<dbReference type="InterPro" id="IPR001929">
    <property type="entry name" value="Germin"/>
</dbReference>
<dbReference type="FunFam" id="2.60.120.10:FF:000047">
    <property type="entry name" value="Auxin-binding protein ABP19a"/>
    <property type="match status" value="1"/>
</dbReference>
<keyword evidence="8 14" id="KW-0732">Signal</keyword>
<keyword evidence="9 13" id="KW-1015">Disulfide bond</keyword>
<dbReference type="InterPro" id="IPR006045">
    <property type="entry name" value="Cupin_1"/>
</dbReference>
<dbReference type="GO" id="GO:0048046">
    <property type="term" value="C:apoplast"/>
    <property type="evidence" value="ECO:0007669"/>
    <property type="project" value="UniProtKB-SubCell"/>
</dbReference>
<dbReference type="SUPFAM" id="SSF51182">
    <property type="entry name" value="RmlC-like cupins"/>
    <property type="match status" value="1"/>
</dbReference>
<keyword evidence="7 11" id="KW-0479">Metal-binding</keyword>
<dbReference type="CDD" id="cd02241">
    <property type="entry name" value="cupin_OxOx"/>
    <property type="match status" value="1"/>
</dbReference>
<feature type="chain" id="PRO_5035963604" description="Germin-like protein" evidence="14">
    <location>
        <begin position="23"/>
        <end position="215"/>
    </location>
</feature>
<evidence type="ECO:0000256" key="8">
    <source>
        <dbReference type="ARBA" id="ARBA00022729"/>
    </source>
</evidence>
<evidence type="ECO:0000256" key="3">
    <source>
        <dbReference type="ARBA" id="ARBA00007456"/>
    </source>
</evidence>
<comment type="similarity">
    <text evidence="3 14">Belongs to the germin family.</text>
</comment>
<evidence type="ECO:0000256" key="6">
    <source>
        <dbReference type="ARBA" id="ARBA00022525"/>
    </source>
</evidence>
<name>A0A8T0PNI6_PANVG</name>
<sequence>MAKAELLLLLLLLSLVPFSSHALNQDFCIADLTADDTPAGYPCRPPPDATADDFYYSGLGSSGPPLKPSKIALVSGTVTNFPGVNGLAISAARMDVAPGGVAPIHPHPGGSELLYVLEGSVVSGFISATRNKVYTKTLRKGDLMVLPQGQLHFQYCPGNTSAVTISTFNNANPGVQVLDYALFANDLPTEVVTNTWTSCRSSSSRRSSAAAARLP</sequence>
<dbReference type="PANTHER" id="PTHR31238">
    <property type="entry name" value="GERMIN-LIKE PROTEIN SUBFAMILY 3 MEMBER 3"/>
    <property type="match status" value="1"/>
</dbReference>
<dbReference type="EMBL" id="CM029051">
    <property type="protein sequence ID" value="KAG2561802.1"/>
    <property type="molecule type" value="Genomic_DNA"/>
</dbReference>
<proteinExistence type="inferred from homology"/>
<evidence type="ECO:0000256" key="14">
    <source>
        <dbReference type="RuleBase" id="RU366015"/>
    </source>
</evidence>
<feature type="binding site" evidence="12">
    <location>
        <position position="107"/>
    </location>
    <ligand>
        <name>Mn(2+)</name>
        <dbReference type="ChEBI" id="CHEBI:29035"/>
    </ligand>
</feature>
<comment type="function">
    <text evidence="1">May play a role in plant defense. Probably has no oxalate oxidase activity even if the active site is conserved.</text>
</comment>
<evidence type="ECO:0000259" key="15">
    <source>
        <dbReference type="SMART" id="SM00835"/>
    </source>
</evidence>
<feature type="signal peptide" evidence="14">
    <location>
        <begin position="1"/>
        <end position="22"/>
    </location>
</feature>
<feature type="binding site" evidence="11">
    <location>
        <position position="107"/>
    </location>
    <ligand>
        <name>oxalate</name>
        <dbReference type="ChEBI" id="CHEBI:30623"/>
    </ligand>
</feature>
<dbReference type="Proteomes" id="UP000823388">
    <property type="component" value="Chromosome 8K"/>
</dbReference>
<dbReference type="InterPro" id="IPR014710">
    <property type="entry name" value="RmlC-like_jellyroll"/>
</dbReference>
<feature type="binding site" evidence="12">
    <location>
        <position position="112"/>
    </location>
    <ligand>
        <name>Mn(2+)</name>
        <dbReference type="ChEBI" id="CHEBI:29035"/>
    </ligand>
</feature>
<keyword evidence="5 14" id="KW-0052">Apoplast</keyword>
<dbReference type="GO" id="GO:0030145">
    <property type="term" value="F:manganese ion binding"/>
    <property type="evidence" value="ECO:0007669"/>
    <property type="project" value="UniProtKB-UniRule"/>
</dbReference>